<dbReference type="InterPro" id="IPR028098">
    <property type="entry name" value="Glyco_trans_4-like_N"/>
</dbReference>
<dbReference type="InterPro" id="IPR001296">
    <property type="entry name" value="Glyco_trans_1"/>
</dbReference>
<dbReference type="EC" id="2.4.1.257" evidence="10"/>
<proteinExistence type="evidence at transcript level"/>
<keyword evidence="5" id="KW-0256">Endoplasmic reticulum</keyword>
<evidence type="ECO:0000256" key="8">
    <source>
        <dbReference type="ARBA" id="ARBA00045103"/>
    </source>
</evidence>
<dbReference type="GO" id="GO:0005789">
    <property type="term" value="C:endoplasmic reticulum membrane"/>
    <property type="evidence" value="ECO:0007669"/>
    <property type="project" value="UniProtKB-SubCell"/>
</dbReference>
<evidence type="ECO:0000259" key="12">
    <source>
        <dbReference type="Pfam" id="PF13439"/>
    </source>
</evidence>
<evidence type="ECO:0000256" key="4">
    <source>
        <dbReference type="ARBA" id="ARBA00022692"/>
    </source>
</evidence>
<organism evidence="13">
    <name type="scientific">Scapholeberis mucronata</name>
    <dbReference type="NCBI Taxonomy" id="202097"/>
    <lineage>
        <taxon>Eukaryota</taxon>
        <taxon>Metazoa</taxon>
        <taxon>Ecdysozoa</taxon>
        <taxon>Arthropoda</taxon>
        <taxon>Crustacea</taxon>
        <taxon>Branchiopoda</taxon>
        <taxon>Diplostraca</taxon>
        <taxon>Cladocera</taxon>
        <taxon>Anomopoda</taxon>
        <taxon>Daphniidae</taxon>
        <taxon>Scapholeberis</taxon>
    </lineage>
</organism>
<keyword evidence="3 10" id="KW-0808">Transferase</keyword>
<dbReference type="UniPathway" id="UPA00378"/>
<name>A0A4Y7NK49_9CRUS</name>
<dbReference type="PANTHER" id="PTHR45918">
    <property type="entry name" value="ALPHA-1,3/1,6-MANNOSYLTRANSFERASE ALG2"/>
    <property type="match status" value="1"/>
</dbReference>
<evidence type="ECO:0000256" key="2">
    <source>
        <dbReference type="ARBA" id="ARBA00022676"/>
    </source>
</evidence>
<comment type="function">
    <text evidence="10">Mannosylates Man(2)GlcNAc(2)-dolichol diphosphate and Man(1)GlcNAc(2)-dolichol diphosphate to form Man(3)GlcNAc(2)-dolichol diphosphate.</text>
</comment>
<evidence type="ECO:0000256" key="9">
    <source>
        <dbReference type="ARBA" id="ARBA00045104"/>
    </source>
</evidence>
<comment type="pathway">
    <text evidence="1 10">Protein modification; protein glycosylation.</text>
</comment>
<reference evidence="13" key="1">
    <citation type="submission" date="2018-08" db="EMBL/GenBank/DDBJ databases">
        <authorList>
            <person name="Cornetti L."/>
        </authorList>
    </citation>
    <scope>NUCLEOTIDE SEQUENCE</scope>
    <source>
        <strain evidence="13">BE-ASS</strain>
    </source>
</reference>
<evidence type="ECO:0000313" key="13">
    <source>
        <dbReference type="EMBL" id="SVE93618.1"/>
    </source>
</evidence>
<comment type="similarity">
    <text evidence="10">Belongs to the glycosyltransferase group 1 family.</text>
</comment>
<dbReference type="Pfam" id="PF00534">
    <property type="entry name" value="Glycos_transf_1"/>
    <property type="match status" value="1"/>
</dbReference>
<dbReference type="GO" id="GO:0004378">
    <property type="term" value="F:GDP-Man:Man(1)GlcNAc(2)-PP-Dol alpha-1,3-mannosyltransferase activity"/>
    <property type="evidence" value="ECO:0007669"/>
    <property type="project" value="UniProtKB-UniRule"/>
</dbReference>
<dbReference type="PANTHER" id="PTHR45918:SF1">
    <property type="entry name" value="ALPHA-1,3_1,6-MANNOSYLTRANSFERASE ALG2"/>
    <property type="match status" value="1"/>
</dbReference>
<keyword evidence="2 10" id="KW-0328">Glycosyltransferase</keyword>
<comment type="catalytic activity">
    <reaction evidence="9 10">
        <text>an alpha-D-Man-(1-&gt;3)-beta-D-Man-(1-&gt;4)-beta-D-GlcNAc-(1-&gt;4)-alpha-D-GlcNAc-diphospho-di-trans,poly-cis-dolichol + GDP-alpha-D-mannose = an alpha-D-Man-(1-&gt;3)-[alpha-D-Man-(1-&gt;6)]-beta-D-Man-(1-&gt;4)-beta-D-GlcNAc-(1-&gt;4)-alpha-D-GlcNAc-diphospho-di-trans,poly-cis-dolichol + GDP + H(+)</text>
        <dbReference type="Rhea" id="RHEA:29519"/>
        <dbReference type="Rhea" id="RHEA-COMP:19513"/>
        <dbReference type="Rhea" id="RHEA-COMP:19515"/>
        <dbReference type="ChEBI" id="CHEBI:15378"/>
        <dbReference type="ChEBI" id="CHEBI:57527"/>
        <dbReference type="ChEBI" id="CHEBI:58189"/>
        <dbReference type="ChEBI" id="CHEBI:132510"/>
        <dbReference type="ChEBI" id="CHEBI:132511"/>
        <dbReference type="EC" id="2.4.1.257"/>
    </reaction>
    <physiologicalReaction direction="left-to-right" evidence="9 10">
        <dbReference type="Rhea" id="RHEA:29520"/>
    </physiologicalReaction>
</comment>
<evidence type="ECO:0000256" key="3">
    <source>
        <dbReference type="ARBA" id="ARBA00022679"/>
    </source>
</evidence>
<comment type="catalytic activity">
    <reaction evidence="8 10">
        <text>a beta-D-Man-(1-&gt;4)-beta-D-GlcNAc-(1-&gt;4)-alpha-D-GlcNAc-diphospho-di-trans,poly-cis-dolichol + GDP-alpha-D-mannose = an alpha-D-Man-(1-&gt;3)-beta-D-Man-(1-&gt;4)-beta-D-GlcNAc-(1-&gt;4)-alpha-D-GlcNAc-diphospho-di-trans,poly-cis-dolichol + GDP + H(+)</text>
        <dbReference type="Rhea" id="RHEA:29515"/>
        <dbReference type="Rhea" id="RHEA-COMP:19511"/>
        <dbReference type="Rhea" id="RHEA-COMP:19513"/>
        <dbReference type="ChEBI" id="CHEBI:15378"/>
        <dbReference type="ChEBI" id="CHEBI:57527"/>
        <dbReference type="ChEBI" id="CHEBI:58189"/>
        <dbReference type="ChEBI" id="CHEBI:58472"/>
        <dbReference type="ChEBI" id="CHEBI:132510"/>
        <dbReference type="EC" id="2.4.1.132"/>
    </reaction>
    <physiologicalReaction direction="left-to-right" evidence="8 10">
        <dbReference type="Rhea" id="RHEA:29516"/>
    </physiologicalReaction>
</comment>
<comment type="subcellular location">
    <subcellularLocation>
        <location evidence="10">Endoplasmic reticulum membrane</location>
        <topology evidence="10">Single-pass membrane protein</topology>
    </subcellularLocation>
</comment>
<dbReference type="GO" id="GO:0102704">
    <property type="term" value="F:GDP-Man:Man(2)GlcNAc(2)-PP-Dol alpha-1,6-mannosyltransferase activity"/>
    <property type="evidence" value="ECO:0007669"/>
    <property type="project" value="UniProtKB-UniRule"/>
</dbReference>
<protein>
    <recommendedName>
        <fullName evidence="10">Alpha-1,3/1,6-mannosyltransferase ALG2</fullName>
        <ecNumber evidence="10">2.4.1.132</ecNumber>
        <ecNumber evidence="10">2.4.1.257</ecNumber>
    </recommendedName>
    <alternativeName>
        <fullName evidence="10">GDP-Man:Man(1)GlcNAc(2)-PP-Dol alpha-1,3-mannosyltransferase</fullName>
    </alternativeName>
</protein>
<dbReference type="Pfam" id="PF13439">
    <property type="entry name" value="Glyco_transf_4"/>
    <property type="match status" value="1"/>
</dbReference>
<keyword evidence="7" id="KW-0472">Membrane</keyword>
<evidence type="ECO:0000259" key="11">
    <source>
        <dbReference type="Pfam" id="PF00534"/>
    </source>
</evidence>
<evidence type="ECO:0000256" key="7">
    <source>
        <dbReference type="ARBA" id="ARBA00023136"/>
    </source>
</evidence>
<feature type="domain" description="Glycosyl transferase family 1" evidence="11">
    <location>
        <begin position="213"/>
        <end position="378"/>
    </location>
</feature>
<dbReference type="InterPro" id="IPR027054">
    <property type="entry name" value="ALG2"/>
</dbReference>
<dbReference type="SUPFAM" id="SSF53756">
    <property type="entry name" value="UDP-Glycosyltransferase/glycogen phosphorylase"/>
    <property type="match status" value="1"/>
</dbReference>
<dbReference type="CDD" id="cd03805">
    <property type="entry name" value="GT4_ALG2-like"/>
    <property type="match status" value="1"/>
</dbReference>
<gene>
    <name evidence="13" type="primary">EOG090X069M</name>
</gene>
<dbReference type="Gene3D" id="3.40.50.2000">
    <property type="entry name" value="Glycogen Phosphorylase B"/>
    <property type="match status" value="2"/>
</dbReference>
<sequence length="402" mass="45693">MVKVVFLHPDLGIGGAERLVVDAALALQTKGHQVHIVTSHHDPSHCFPETSSGIIPVTVSGSWLPRSVFGRFLALFAYIRMIWASFYAVFFSQLDADVYFCDQVSMCIPVLGLFGRKPILFYCHFPDLLLSSHRTWLQKAYRAPLDWLEEKTTGLATKTVVNSHFTAGVYQETFKSIRRRPEVLYPSLNFESFDRVSPMTLNQVIEADMDTIDFVFLSINRYERKKNLALAIHSFALLKATLEKPNVHLIMVGGYDERLVENVEYFEELRKISASVNLDDSITFLRSPSDDIKTCLLKNCHTLLYTPANEHFGIVPLEAMYCQLPVIAVNSGGPLETVEDHRTGYLCHPTPEDFSDKMRYLYENRAVAVQMGQRGRERVVQNFSFQSFSNQLDDFVSTLVAN</sequence>
<dbReference type="AlphaFoldDB" id="A0A4Y7NK49"/>
<accession>A0A4Y7NK49</accession>
<dbReference type="EC" id="2.4.1.132" evidence="10"/>
<keyword evidence="4" id="KW-0812">Transmembrane</keyword>
<evidence type="ECO:0000256" key="6">
    <source>
        <dbReference type="ARBA" id="ARBA00022989"/>
    </source>
</evidence>
<feature type="domain" description="Glycosyltransferase subfamily 4-like N-terminal" evidence="12">
    <location>
        <begin position="13"/>
        <end position="187"/>
    </location>
</feature>
<evidence type="ECO:0000256" key="1">
    <source>
        <dbReference type="ARBA" id="ARBA00004922"/>
    </source>
</evidence>
<dbReference type="EMBL" id="LR023999">
    <property type="protein sequence ID" value="SVE93618.1"/>
    <property type="molecule type" value="mRNA"/>
</dbReference>
<evidence type="ECO:0000256" key="10">
    <source>
        <dbReference type="RuleBase" id="RU367136"/>
    </source>
</evidence>
<dbReference type="FunFam" id="3.40.50.2000:FF:000210">
    <property type="entry name" value="Alpha-1,3/1,6-mannosyltransferase ALG2"/>
    <property type="match status" value="1"/>
</dbReference>
<evidence type="ECO:0000256" key="5">
    <source>
        <dbReference type="ARBA" id="ARBA00022824"/>
    </source>
</evidence>
<keyword evidence="6" id="KW-1133">Transmembrane helix</keyword>